<feature type="domain" description="Ice-binding protein C-terminal" evidence="2">
    <location>
        <begin position="165"/>
        <end position="188"/>
    </location>
</feature>
<feature type="chain" id="PRO_5022244477" evidence="1">
    <location>
        <begin position="26"/>
        <end position="198"/>
    </location>
</feature>
<organism evidence="3 4">
    <name type="scientific">Microcystis aeruginosa Ma_OC_H_19870700_S124</name>
    <dbReference type="NCBI Taxonomy" id="2486262"/>
    <lineage>
        <taxon>Bacteria</taxon>
        <taxon>Bacillati</taxon>
        <taxon>Cyanobacteriota</taxon>
        <taxon>Cyanophyceae</taxon>
        <taxon>Oscillatoriophycideae</taxon>
        <taxon>Chroococcales</taxon>
        <taxon>Microcystaceae</taxon>
        <taxon>Microcystis</taxon>
    </lineage>
</organism>
<name>A0A552AV05_MICAE</name>
<sequence length="198" mass="19941">MRSHQVAVLLSTFATVALVAPAVQAATLVTSLPIQFVNVTGGFTSPSTPPGTSDPINGISATINGAGSGSTIPFNPTTGGAILGNFVAANVLFNYTAGDPLTFDLLSNGSSVFTDTFSITGNYNIDLTSVVPGVANTNLVVQFSVLSGTGTTGINGVKLEITTKTPEPGTMTAIGLLGLGLAGAATRRQLPEKAKTKV</sequence>
<accession>A0A552AV05</accession>
<gene>
    <name evidence="3" type="ORF">EWV63_04120</name>
</gene>
<keyword evidence="1" id="KW-0732">Signal</keyword>
<evidence type="ECO:0000313" key="3">
    <source>
        <dbReference type="EMBL" id="TRT89250.1"/>
    </source>
</evidence>
<feature type="signal peptide" evidence="1">
    <location>
        <begin position="1"/>
        <end position="25"/>
    </location>
</feature>
<evidence type="ECO:0000256" key="1">
    <source>
        <dbReference type="SAM" id="SignalP"/>
    </source>
</evidence>
<protein>
    <submittedName>
        <fullName evidence="3">PEP-CTERM sorting domain-containing protein</fullName>
    </submittedName>
</protein>
<evidence type="ECO:0000313" key="4">
    <source>
        <dbReference type="Proteomes" id="UP000316280"/>
    </source>
</evidence>
<dbReference type="EMBL" id="SFBR01000034">
    <property type="protein sequence ID" value="TRT89250.1"/>
    <property type="molecule type" value="Genomic_DNA"/>
</dbReference>
<dbReference type="AlphaFoldDB" id="A0A552AV05"/>
<dbReference type="InterPro" id="IPR013424">
    <property type="entry name" value="Ice-binding_C"/>
</dbReference>
<evidence type="ECO:0000259" key="2">
    <source>
        <dbReference type="Pfam" id="PF07589"/>
    </source>
</evidence>
<dbReference type="Proteomes" id="UP000316280">
    <property type="component" value="Unassembled WGS sequence"/>
</dbReference>
<proteinExistence type="predicted"/>
<comment type="caution">
    <text evidence="3">The sequence shown here is derived from an EMBL/GenBank/DDBJ whole genome shotgun (WGS) entry which is preliminary data.</text>
</comment>
<reference evidence="3 4" key="1">
    <citation type="submission" date="2019-01" db="EMBL/GenBank/DDBJ databases">
        <title>Coherence of Microcystis species and biogeography revealed through population genomics.</title>
        <authorList>
            <person name="Perez-Carrascal O.M."/>
            <person name="Terrat Y."/>
            <person name="Giani A."/>
            <person name="Fortin N."/>
            <person name="Tromas N."/>
            <person name="Shapiro B.J."/>
        </authorList>
    </citation>
    <scope>NUCLEOTIDE SEQUENCE [LARGE SCALE GENOMIC DNA]</scope>
    <source>
        <strain evidence="3">Ma_OC_H_19870700_S124</strain>
    </source>
</reference>
<dbReference type="Pfam" id="PF07589">
    <property type="entry name" value="PEP-CTERM"/>
    <property type="match status" value="1"/>
</dbReference>